<evidence type="ECO:0000313" key="9">
    <source>
        <dbReference type="EMBL" id="AFM24004.1"/>
    </source>
</evidence>
<dbReference type="AlphaFoldDB" id="I4C363"/>
<dbReference type="PRINTS" id="PR01959">
    <property type="entry name" value="SBIMPHPHTASE"/>
</dbReference>
<evidence type="ECO:0000256" key="8">
    <source>
        <dbReference type="RuleBase" id="RU364068"/>
    </source>
</evidence>
<dbReference type="EMBL" id="CP003360">
    <property type="protein sequence ID" value="AFM24004.1"/>
    <property type="molecule type" value="Genomic_DNA"/>
</dbReference>
<dbReference type="InterPro" id="IPR020550">
    <property type="entry name" value="Inositol_monophosphatase_CS"/>
</dbReference>
<dbReference type="FunFam" id="3.40.190.80:FF:000002">
    <property type="entry name" value="Inositol-1-monophosphatase"/>
    <property type="match status" value="1"/>
</dbReference>
<feature type="binding site" evidence="7">
    <location>
        <position position="93"/>
    </location>
    <ligand>
        <name>Mg(2+)</name>
        <dbReference type="ChEBI" id="CHEBI:18420"/>
        <label>2</label>
    </ligand>
</feature>
<evidence type="ECO:0000256" key="5">
    <source>
        <dbReference type="ARBA" id="ARBA00022801"/>
    </source>
</evidence>
<dbReference type="KEGG" id="dti:Desti_1291"/>
<keyword evidence="10" id="KW-1185">Reference proteome</keyword>
<dbReference type="Gene3D" id="3.30.540.10">
    <property type="entry name" value="Fructose-1,6-Bisphosphatase, subunit A, domain 1"/>
    <property type="match status" value="1"/>
</dbReference>
<dbReference type="PROSITE" id="PS00629">
    <property type="entry name" value="IMP_1"/>
    <property type="match status" value="1"/>
</dbReference>
<dbReference type="EC" id="3.1.3.25" evidence="8"/>
<keyword evidence="4 7" id="KW-0479">Metal-binding</keyword>
<organism evidence="9 10">
    <name type="scientific">Desulfomonile tiedjei (strain ATCC 49306 / DSM 6799 / DCB-1)</name>
    <dbReference type="NCBI Taxonomy" id="706587"/>
    <lineage>
        <taxon>Bacteria</taxon>
        <taxon>Pseudomonadati</taxon>
        <taxon>Thermodesulfobacteriota</taxon>
        <taxon>Desulfomonilia</taxon>
        <taxon>Desulfomonilales</taxon>
        <taxon>Desulfomonilaceae</taxon>
        <taxon>Desulfomonile</taxon>
    </lineage>
</organism>
<sequence>MKTIHDAKEHLRFVVNLAEQAGRIVASYARGSFQVTGKGTQKDTIDIVTDADHASEDFILGEIRKRFPEHDILTEETITEKKGSDWLWVVDPLDGTVNFSHGYPAFCVSIALMQNETIVLGAVYDPLRQETFSAIRGQGAFMNGNRIQVSTAETLSRSLVATGFPYDRAYSPINNVAEFNQIVTKVQGMRRGGSAALDLSYVACGRLDGFWELKLKPWDMAAGILLVEEAGGIITDRYGKPTSVYTNNIVASNSRIHPLLLELLAKSESA</sequence>
<reference evidence="10" key="1">
    <citation type="submission" date="2012-06" db="EMBL/GenBank/DDBJ databases">
        <title>Complete sequence of chromosome of Desulfomonile tiedjei DSM 6799.</title>
        <authorList>
            <person name="Lucas S."/>
            <person name="Copeland A."/>
            <person name="Lapidus A."/>
            <person name="Glavina del Rio T."/>
            <person name="Dalin E."/>
            <person name="Tice H."/>
            <person name="Bruce D."/>
            <person name="Goodwin L."/>
            <person name="Pitluck S."/>
            <person name="Peters L."/>
            <person name="Ovchinnikova G."/>
            <person name="Zeytun A."/>
            <person name="Lu M."/>
            <person name="Kyrpides N."/>
            <person name="Mavromatis K."/>
            <person name="Ivanova N."/>
            <person name="Brettin T."/>
            <person name="Detter J.C."/>
            <person name="Han C."/>
            <person name="Larimer F."/>
            <person name="Land M."/>
            <person name="Hauser L."/>
            <person name="Markowitz V."/>
            <person name="Cheng J.-F."/>
            <person name="Hugenholtz P."/>
            <person name="Woyke T."/>
            <person name="Wu D."/>
            <person name="Spring S."/>
            <person name="Schroeder M."/>
            <person name="Brambilla E."/>
            <person name="Klenk H.-P."/>
            <person name="Eisen J.A."/>
        </authorList>
    </citation>
    <scope>NUCLEOTIDE SEQUENCE [LARGE SCALE GENOMIC DNA]</scope>
    <source>
        <strain evidence="10">ATCC 49306 / DSM 6799 / DCB-1</strain>
    </source>
</reference>
<feature type="binding site" evidence="7">
    <location>
        <position position="94"/>
    </location>
    <ligand>
        <name>Mg(2+)</name>
        <dbReference type="ChEBI" id="CHEBI:18420"/>
        <label>1</label>
        <note>catalytic</note>
    </ligand>
</feature>
<feature type="binding site" evidence="7">
    <location>
        <position position="75"/>
    </location>
    <ligand>
        <name>Mg(2+)</name>
        <dbReference type="ChEBI" id="CHEBI:18420"/>
        <label>1</label>
        <note>catalytic</note>
    </ligand>
</feature>
<dbReference type="Proteomes" id="UP000006055">
    <property type="component" value="Chromosome"/>
</dbReference>
<gene>
    <name evidence="9" type="ordered locus">Desti_1291</name>
</gene>
<name>I4C363_DESTA</name>
<dbReference type="PROSITE" id="PS00630">
    <property type="entry name" value="IMP_2"/>
    <property type="match status" value="1"/>
</dbReference>
<dbReference type="RefSeq" id="WP_014809155.1">
    <property type="nucleotide sequence ID" value="NC_018025.1"/>
</dbReference>
<dbReference type="GO" id="GO:0046872">
    <property type="term" value="F:metal ion binding"/>
    <property type="evidence" value="ECO:0007669"/>
    <property type="project" value="UniProtKB-KW"/>
</dbReference>
<feature type="binding site" evidence="7">
    <location>
        <position position="219"/>
    </location>
    <ligand>
        <name>Mg(2+)</name>
        <dbReference type="ChEBI" id="CHEBI:18420"/>
        <label>1</label>
        <note>catalytic</note>
    </ligand>
</feature>
<dbReference type="CDD" id="cd01639">
    <property type="entry name" value="IMPase"/>
    <property type="match status" value="1"/>
</dbReference>
<dbReference type="InterPro" id="IPR022337">
    <property type="entry name" value="Inositol_monophosphatase_SuhB"/>
</dbReference>
<dbReference type="PANTHER" id="PTHR20854:SF4">
    <property type="entry name" value="INOSITOL-1-MONOPHOSPHATASE-RELATED"/>
    <property type="match status" value="1"/>
</dbReference>
<evidence type="ECO:0000313" key="10">
    <source>
        <dbReference type="Proteomes" id="UP000006055"/>
    </source>
</evidence>
<proteinExistence type="inferred from homology"/>
<dbReference type="InterPro" id="IPR033942">
    <property type="entry name" value="IMPase"/>
</dbReference>
<dbReference type="FunFam" id="3.30.540.10:FF:000003">
    <property type="entry name" value="Inositol-1-monophosphatase"/>
    <property type="match status" value="1"/>
</dbReference>
<dbReference type="GO" id="GO:0008934">
    <property type="term" value="F:inositol monophosphate 1-phosphatase activity"/>
    <property type="evidence" value="ECO:0007669"/>
    <property type="project" value="InterPro"/>
</dbReference>
<dbReference type="SUPFAM" id="SSF56655">
    <property type="entry name" value="Carbohydrate phosphatase"/>
    <property type="match status" value="1"/>
</dbReference>
<evidence type="ECO:0000256" key="4">
    <source>
        <dbReference type="ARBA" id="ARBA00022723"/>
    </source>
</evidence>
<dbReference type="STRING" id="706587.Desti_1291"/>
<dbReference type="HOGENOM" id="CLU_044118_0_2_7"/>
<dbReference type="eggNOG" id="COG0483">
    <property type="taxonomic scope" value="Bacteria"/>
</dbReference>
<dbReference type="GO" id="GO:0006020">
    <property type="term" value="P:inositol metabolic process"/>
    <property type="evidence" value="ECO:0007669"/>
    <property type="project" value="TreeGrafter"/>
</dbReference>
<dbReference type="InterPro" id="IPR020583">
    <property type="entry name" value="Inositol_monoP_metal-BS"/>
</dbReference>
<dbReference type="GO" id="GO:0007165">
    <property type="term" value="P:signal transduction"/>
    <property type="evidence" value="ECO:0007669"/>
    <property type="project" value="TreeGrafter"/>
</dbReference>
<keyword evidence="5 8" id="KW-0378">Hydrolase</keyword>
<keyword evidence="6 7" id="KW-0460">Magnesium</keyword>
<dbReference type="InterPro" id="IPR000760">
    <property type="entry name" value="Inositol_monophosphatase-like"/>
</dbReference>
<evidence type="ECO:0000256" key="3">
    <source>
        <dbReference type="ARBA" id="ARBA00009759"/>
    </source>
</evidence>
<dbReference type="PATRIC" id="fig|706587.4.peg.1481"/>
<evidence type="ECO:0000256" key="1">
    <source>
        <dbReference type="ARBA" id="ARBA00001033"/>
    </source>
</evidence>
<evidence type="ECO:0000256" key="6">
    <source>
        <dbReference type="ARBA" id="ARBA00022842"/>
    </source>
</evidence>
<dbReference type="OrthoDB" id="9785695at2"/>
<comment type="catalytic activity">
    <reaction evidence="1 8">
        <text>a myo-inositol phosphate + H2O = myo-inositol + phosphate</text>
        <dbReference type="Rhea" id="RHEA:24056"/>
        <dbReference type="ChEBI" id="CHEBI:15377"/>
        <dbReference type="ChEBI" id="CHEBI:17268"/>
        <dbReference type="ChEBI" id="CHEBI:43474"/>
        <dbReference type="ChEBI" id="CHEBI:84139"/>
        <dbReference type="EC" id="3.1.3.25"/>
    </reaction>
</comment>
<dbReference type="PANTHER" id="PTHR20854">
    <property type="entry name" value="INOSITOL MONOPHOSPHATASE"/>
    <property type="match status" value="1"/>
</dbReference>
<dbReference type="PRINTS" id="PR00377">
    <property type="entry name" value="IMPHPHTASES"/>
</dbReference>
<evidence type="ECO:0000256" key="7">
    <source>
        <dbReference type="PIRSR" id="PIRSR600760-2"/>
    </source>
</evidence>
<comment type="similarity">
    <text evidence="3 8">Belongs to the inositol monophosphatase superfamily.</text>
</comment>
<dbReference type="Gene3D" id="3.40.190.80">
    <property type="match status" value="1"/>
</dbReference>
<dbReference type="GO" id="GO:0046854">
    <property type="term" value="P:phosphatidylinositol phosphate biosynthetic process"/>
    <property type="evidence" value="ECO:0007669"/>
    <property type="project" value="InterPro"/>
</dbReference>
<comment type="cofactor">
    <cofactor evidence="2 7 8">
        <name>Mg(2+)</name>
        <dbReference type="ChEBI" id="CHEBI:18420"/>
    </cofactor>
</comment>
<evidence type="ECO:0000256" key="2">
    <source>
        <dbReference type="ARBA" id="ARBA00001946"/>
    </source>
</evidence>
<feature type="binding site" evidence="7">
    <location>
        <position position="91"/>
    </location>
    <ligand>
        <name>Mg(2+)</name>
        <dbReference type="ChEBI" id="CHEBI:18420"/>
        <label>1</label>
        <note>catalytic</note>
    </ligand>
</feature>
<accession>I4C363</accession>
<protein>
    <recommendedName>
        <fullName evidence="8">Inositol-1-monophosphatase</fullName>
        <ecNumber evidence="8">3.1.3.25</ecNumber>
    </recommendedName>
</protein>
<dbReference type="Pfam" id="PF00459">
    <property type="entry name" value="Inositol_P"/>
    <property type="match status" value="1"/>
</dbReference>